<proteinExistence type="predicted"/>
<evidence type="ECO:0000313" key="1">
    <source>
        <dbReference type="EMBL" id="VAW74547.1"/>
    </source>
</evidence>
<dbReference type="EMBL" id="UOFL01000058">
    <property type="protein sequence ID" value="VAW74547.1"/>
    <property type="molecule type" value="Genomic_DNA"/>
</dbReference>
<name>A0A3B0YFX4_9ZZZZ</name>
<gene>
    <name evidence="1" type="ORF">MNBD_GAMMA12-235</name>
</gene>
<protein>
    <submittedName>
        <fullName evidence="1">Uncharacterized protein</fullName>
    </submittedName>
</protein>
<sequence>MANRNATPRQRVAQNNINGNVVSNNIAARFPGSDREVRLVTPNGGVRFVDVLTPEGLAIESKVGRTSLSNTVRIQASKDIELFNDPFSLVNSLRFEFSRSPITGKVGPTPQLEIFLRENGFEIIIND</sequence>
<organism evidence="1">
    <name type="scientific">hydrothermal vent metagenome</name>
    <dbReference type="NCBI Taxonomy" id="652676"/>
    <lineage>
        <taxon>unclassified sequences</taxon>
        <taxon>metagenomes</taxon>
        <taxon>ecological metagenomes</taxon>
    </lineage>
</organism>
<accession>A0A3B0YFX4</accession>
<dbReference type="AlphaFoldDB" id="A0A3B0YFX4"/>
<reference evidence="1" key="1">
    <citation type="submission" date="2018-06" db="EMBL/GenBank/DDBJ databases">
        <authorList>
            <person name="Zhirakovskaya E."/>
        </authorList>
    </citation>
    <scope>NUCLEOTIDE SEQUENCE</scope>
</reference>